<dbReference type="GO" id="GO:0043190">
    <property type="term" value="C:ATP-binding cassette (ABC) transporter complex"/>
    <property type="evidence" value="ECO:0007669"/>
    <property type="project" value="InterPro"/>
</dbReference>
<organism evidence="4 5">
    <name type="scientific">Desulfonauticus submarinus</name>
    <dbReference type="NCBI Taxonomy" id="206665"/>
    <lineage>
        <taxon>Bacteria</taxon>
        <taxon>Pseudomonadati</taxon>
        <taxon>Thermodesulfobacteriota</taxon>
        <taxon>Desulfovibrionia</taxon>
        <taxon>Desulfovibrionales</taxon>
        <taxon>Desulfonauticaceae</taxon>
        <taxon>Desulfonauticus</taxon>
    </lineage>
</organism>
<gene>
    <name evidence="4" type="ORF">SAMN04488516_11235</name>
</gene>
<comment type="similarity">
    <text evidence="1">Belongs to the phosphate/phosphite/phosphonate binding protein family.</text>
</comment>
<dbReference type="Proteomes" id="UP000199602">
    <property type="component" value="Unassembled WGS sequence"/>
</dbReference>
<dbReference type="InterPro" id="IPR005770">
    <property type="entry name" value="PhnD"/>
</dbReference>
<dbReference type="CDD" id="cd01071">
    <property type="entry name" value="PBP2_PhnD_like"/>
    <property type="match status" value="1"/>
</dbReference>
<protein>
    <submittedName>
        <fullName evidence="4">Phosphonate transport system substrate-binding protein</fullName>
    </submittedName>
</protein>
<name>A0A1H0FG75_9BACT</name>
<feature type="signal peptide" evidence="3">
    <location>
        <begin position="1"/>
        <end position="17"/>
    </location>
</feature>
<evidence type="ECO:0000256" key="3">
    <source>
        <dbReference type="SAM" id="SignalP"/>
    </source>
</evidence>
<feature type="chain" id="PRO_5011592375" evidence="3">
    <location>
        <begin position="18"/>
        <end position="306"/>
    </location>
</feature>
<dbReference type="PANTHER" id="PTHR35841:SF1">
    <property type="entry name" value="PHOSPHONATES-BINDING PERIPLASMIC PROTEIN"/>
    <property type="match status" value="1"/>
</dbReference>
<keyword evidence="5" id="KW-1185">Reference proteome</keyword>
<dbReference type="Gene3D" id="3.40.190.10">
    <property type="entry name" value="Periplasmic binding protein-like II"/>
    <property type="match status" value="2"/>
</dbReference>
<evidence type="ECO:0000256" key="2">
    <source>
        <dbReference type="ARBA" id="ARBA00022729"/>
    </source>
</evidence>
<dbReference type="PANTHER" id="PTHR35841">
    <property type="entry name" value="PHOSPHONATES-BINDING PERIPLASMIC PROTEIN"/>
    <property type="match status" value="1"/>
</dbReference>
<sequence length="306" mass="34507">MKKILLLFIVFSFFLGACEDKDYPYVDLNDRQDIAISPSKPALTYAYLPQYSHTVSFERHHLLVKYLSAVTGLPIRQVFPDSFADHIKMVGNGKLDISYSNPFVYVKIAKRYKAQAIARVVENTGTPYFRGQIICRKDNKAINSVSDLKGKSWIAVDPSSAGGYLFVLGYLLNHGLKLSDFSEVSFARGSGGKQEQVVMAVYLGKYDFGSIREGTLDVVKKEIDVSQIRVLANTQWYPGWVFAVRSGLSKNVKEKIQQALLRLDIAKPDYRKILEAAGFKKVILATDKDYDPIRNLCKKLNINLDE</sequence>
<evidence type="ECO:0000313" key="5">
    <source>
        <dbReference type="Proteomes" id="UP000199602"/>
    </source>
</evidence>
<reference evidence="4 5" key="1">
    <citation type="submission" date="2016-10" db="EMBL/GenBank/DDBJ databases">
        <authorList>
            <person name="de Groot N.N."/>
        </authorList>
    </citation>
    <scope>NUCLEOTIDE SEQUENCE [LARGE SCALE GENOMIC DNA]</scope>
    <source>
        <strain evidence="4 5">DSM 15269</strain>
    </source>
</reference>
<proteinExistence type="inferred from homology"/>
<dbReference type="RefSeq" id="WP_092066098.1">
    <property type="nucleotide sequence ID" value="NZ_FNIN01000012.1"/>
</dbReference>
<dbReference type="EMBL" id="FNIN01000012">
    <property type="protein sequence ID" value="SDN93685.1"/>
    <property type="molecule type" value="Genomic_DNA"/>
</dbReference>
<dbReference type="Pfam" id="PF12974">
    <property type="entry name" value="Phosphonate-bd"/>
    <property type="match status" value="1"/>
</dbReference>
<accession>A0A1H0FG75</accession>
<dbReference type="AlphaFoldDB" id="A0A1H0FG75"/>
<evidence type="ECO:0000256" key="1">
    <source>
        <dbReference type="ARBA" id="ARBA00007162"/>
    </source>
</evidence>
<dbReference type="OrthoDB" id="9764656at2"/>
<dbReference type="SUPFAM" id="SSF53850">
    <property type="entry name" value="Periplasmic binding protein-like II"/>
    <property type="match status" value="1"/>
</dbReference>
<evidence type="ECO:0000313" key="4">
    <source>
        <dbReference type="EMBL" id="SDN93685.1"/>
    </source>
</evidence>
<dbReference type="GO" id="GO:0055085">
    <property type="term" value="P:transmembrane transport"/>
    <property type="evidence" value="ECO:0007669"/>
    <property type="project" value="InterPro"/>
</dbReference>
<dbReference type="NCBIfam" id="TIGR01098">
    <property type="entry name" value="3A0109s03R"/>
    <property type="match status" value="1"/>
</dbReference>
<dbReference type="STRING" id="206665.SAMN04488516_11235"/>
<keyword evidence="2 3" id="KW-0732">Signal</keyword>
<dbReference type="PROSITE" id="PS51257">
    <property type="entry name" value="PROKAR_LIPOPROTEIN"/>
    <property type="match status" value="1"/>
</dbReference>